<name>A0A1X7NUQ7_9HYPH</name>
<dbReference type="Pfam" id="PF00376">
    <property type="entry name" value="MerR"/>
    <property type="match status" value="1"/>
</dbReference>
<dbReference type="GO" id="GO:0003677">
    <property type="term" value="F:DNA binding"/>
    <property type="evidence" value="ECO:0007669"/>
    <property type="project" value="UniProtKB-KW"/>
</dbReference>
<dbReference type="PROSITE" id="PS00552">
    <property type="entry name" value="HTH_MERR_1"/>
    <property type="match status" value="1"/>
</dbReference>
<dbReference type="GO" id="GO:0003700">
    <property type="term" value="F:DNA-binding transcription factor activity"/>
    <property type="evidence" value="ECO:0007669"/>
    <property type="project" value="InterPro"/>
</dbReference>
<evidence type="ECO:0000256" key="7">
    <source>
        <dbReference type="ARBA" id="ARBA00023163"/>
    </source>
</evidence>
<dbReference type="Pfam" id="PF09278">
    <property type="entry name" value="MerR-DNA-bind"/>
    <property type="match status" value="1"/>
</dbReference>
<sequence>MTNKKISPTIKRDLSVGEVAARAGVAVSTLHFYEAEGLITGHRTSANHRRYERNVLRRIAIVRVAQRAGIPLKEIRSALSALPGGRTPNREDWEKLSAAWRGELNERIERLTRLRDQLTGCIGCGCLSTQECPLRNPYDILGEQSSGPVLLEPRGDFDETVR</sequence>
<dbReference type="AlphaFoldDB" id="A0A1X7NUQ7"/>
<keyword evidence="10" id="KW-1185">Reference proteome</keyword>
<reference evidence="9 10" key="1">
    <citation type="submission" date="2017-04" db="EMBL/GenBank/DDBJ databases">
        <authorList>
            <person name="Afonso C.L."/>
            <person name="Miller P.J."/>
            <person name="Scott M.A."/>
            <person name="Spackman E."/>
            <person name="Goraichik I."/>
            <person name="Dimitrov K.M."/>
            <person name="Suarez D.L."/>
            <person name="Swayne D.E."/>
        </authorList>
    </citation>
    <scope>NUCLEOTIDE SEQUENCE [LARGE SCALE GENOMIC DNA]</scope>
    <source>
        <strain evidence="9 10">B5P</strain>
    </source>
</reference>
<evidence type="ECO:0000256" key="4">
    <source>
        <dbReference type="ARBA" id="ARBA00023014"/>
    </source>
</evidence>
<evidence type="ECO:0000256" key="5">
    <source>
        <dbReference type="ARBA" id="ARBA00023015"/>
    </source>
</evidence>
<dbReference type="GO" id="GO:0046872">
    <property type="term" value="F:metal ion binding"/>
    <property type="evidence" value="ECO:0007669"/>
    <property type="project" value="UniProtKB-KW"/>
</dbReference>
<keyword evidence="3" id="KW-0408">Iron</keyword>
<keyword evidence="7" id="KW-0804">Transcription</keyword>
<dbReference type="Proteomes" id="UP000193083">
    <property type="component" value="Unassembled WGS sequence"/>
</dbReference>
<dbReference type="InterPro" id="IPR000551">
    <property type="entry name" value="MerR-type_HTH_dom"/>
</dbReference>
<evidence type="ECO:0000256" key="2">
    <source>
        <dbReference type="ARBA" id="ARBA00022723"/>
    </source>
</evidence>
<keyword evidence="2" id="KW-0479">Metal-binding</keyword>
<proteinExistence type="predicted"/>
<dbReference type="CDD" id="cd01110">
    <property type="entry name" value="HTH_SoxR"/>
    <property type="match status" value="1"/>
</dbReference>
<keyword evidence="6" id="KW-0238">DNA-binding</keyword>
<dbReference type="InterPro" id="IPR010211">
    <property type="entry name" value="Redox-sen_tscrpt-act_SoxR"/>
</dbReference>
<dbReference type="PRINTS" id="PR00040">
    <property type="entry name" value="HTHMERR"/>
</dbReference>
<accession>A0A1X7NUQ7</accession>
<organism evidence="9 10">
    <name type="scientific">Mesorhizobium australicum</name>
    <dbReference type="NCBI Taxonomy" id="536018"/>
    <lineage>
        <taxon>Bacteria</taxon>
        <taxon>Pseudomonadati</taxon>
        <taxon>Pseudomonadota</taxon>
        <taxon>Alphaproteobacteria</taxon>
        <taxon>Hyphomicrobiales</taxon>
        <taxon>Phyllobacteriaceae</taxon>
        <taxon>Mesorhizobium</taxon>
    </lineage>
</organism>
<dbReference type="Gene3D" id="1.10.1660.10">
    <property type="match status" value="1"/>
</dbReference>
<gene>
    <name evidence="9" type="ORF">SAMN02982922_2646</name>
</gene>
<dbReference type="GO" id="GO:0006979">
    <property type="term" value="P:response to oxidative stress"/>
    <property type="evidence" value="ECO:0007669"/>
    <property type="project" value="InterPro"/>
</dbReference>
<dbReference type="GO" id="GO:0051537">
    <property type="term" value="F:2 iron, 2 sulfur cluster binding"/>
    <property type="evidence" value="ECO:0007669"/>
    <property type="project" value="UniProtKB-KW"/>
</dbReference>
<evidence type="ECO:0000313" key="9">
    <source>
        <dbReference type="EMBL" id="SMH41890.1"/>
    </source>
</evidence>
<dbReference type="EMBL" id="FXBL01000004">
    <property type="protein sequence ID" value="SMH41890.1"/>
    <property type="molecule type" value="Genomic_DNA"/>
</dbReference>
<protein>
    <submittedName>
        <fullName evidence="9">MerR family transcriptional regulator, redox-sensitive transcriptional activator SoxR</fullName>
    </submittedName>
</protein>
<keyword evidence="5" id="KW-0805">Transcription regulation</keyword>
<dbReference type="InterPro" id="IPR009061">
    <property type="entry name" value="DNA-bd_dom_put_sf"/>
</dbReference>
<dbReference type="SUPFAM" id="SSF46955">
    <property type="entry name" value="Putative DNA-binding domain"/>
    <property type="match status" value="1"/>
</dbReference>
<dbReference type="NCBIfam" id="TIGR01950">
    <property type="entry name" value="SoxR"/>
    <property type="match status" value="1"/>
</dbReference>
<dbReference type="PANTHER" id="PTHR30204:SF0">
    <property type="entry name" value="REDOX-SENSITIVE TRANSCRIPTIONAL ACTIVATOR SOXR"/>
    <property type="match status" value="1"/>
</dbReference>
<evidence type="ECO:0000313" key="10">
    <source>
        <dbReference type="Proteomes" id="UP000193083"/>
    </source>
</evidence>
<dbReference type="InterPro" id="IPR047057">
    <property type="entry name" value="MerR_fam"/>
</dbReference>
<evidence type="ECO:0000256" key="6">
    <source>
        <dbReference type="ARBA" id="ARBA00023125"/>
    </source>
</evidence>
<dbReference type="RefSeq" id="WP_085464568.1">
    <property type="nucleotide sequence ID" value="NZ_FXBL01000004.1"/>
</dbReference>
<keyword evidence="1" id="KW-0001">2Fe-2S</keyword>
<evidence type="ECO:0000256" key="3">
    <source>
        <dbReference type="ARBA" id="ARBA00023004"/>
    </source>
</evidence>
<evidence type="ECO:0000259" key="8">
    <source>
        <dbReference type="PROSITE" id="PS50937"/>
    </source>
</evidence>
<dbReference type="SMART" id="SM00422">
    <property type="entry name" value="HTH_MERR"/>
    <property type="match status" value="1"/>
</dbReference>
<keyword evidence="4" id="KW-0411">Iron-sulfur</keyword>
<feature type="domain" description="HTH merR-type" evidence="8">
    <location>
        <begin position="13"/>
        <end position="81"/>
    </location>
</feature>
<dbReference type="InterPro" id="IPR015358">
    <property type="entry name" value="Tscrpt_reg_MerR_DNA-bd"/>
</dbReference>
<dbReference type="PANTHER" id="PTHR30204">
    <property type="entry name" value="REDOX-CYCLING DRUG-SENSING TRANSCRIPTIONAL ACTIVATOR SOXR"/>
    <property type="match status" value="1"/>
</dbReference>
<evidence type="ECO:0000256" key="1">
    <source>
        <dbReference type="ARBA" id="ARBA00022714"/>
    </source>
</evidence>
<dbReference type="OrthoDB" id="9802944at2"/>
<dbReference type="PROSITE" id="PS50937">
    <property type="entry name" value="HTH_MERR_2"/>
    <property type="match status" value="1"/>
</dbReference>